<dbReference type="GO" id="GO:0051321">
    <property type="term" value="P:meiotic cell cycle"/>
    <property type="evidence" value="ECO:0007669"/>
    <property type="project" value="TreeGrafter"/>
</dbReference>
<keyword evidence="5" id="KW-0206">Cytoskeleton</keyword>
<reference evidence="9 10" key="1">
    <citation type="submission" date="2020-08" db="EMBL/GenBank/DDBJ databases">
        <authorList>
            <person name="Newling K."/>
            <person name="Davey J."/>
            <person name="Forrester S."/>
        </authorList>
    </citation>
    <scope>NUCLEOTIDE SEQUENCE [LARGE SCALE GENOMIC DNA]</scope>
    <source>
        <strain evidence="10">Crithidia deanei Carvalho (ATCC PRA-265)</strain>
    </source>
</reference>
<dbReference type="GO" id="GO:0000930">
    <property type="term" value="C:gamma-tubulin complex"/>
    <property type="evidence" value="ECO:0007669"/>
    <property type="project" value="TreeGrafter"/>
</dbReference>
<dbReference type="GO" id="GO:0000278">
    <property type="term" value="P:mitotic cell cycle"/>
    <property type="evidence" value="ECO:0007669"/>
    <property type="project" value="TreeGrafter"/>
</dbReference>
<dbReference type="PANTHER" id="PTHR19302">
    <property type="entry name" value="GAMMA TUBULIN COMPLEX PROTEIN"/>
    <property type="match status" value="1"/>
</dbReference>
<dbReference type="InterPro" id="IPR042241">
    <property type="entry name" value="GCP_C_sf"/>
</dbReference>
<proteinExistence type="inferred from homology"/>
<dbReference type="GO" id="GO:0051225">
    <property type="term" value="P:spindle assembly"/>
    <property type="evidence" value="ECO:0007669"/>
    <property type="project" value="TreeGrafter"/>
</dbReference>
<evidence type="ECO:0000259" key="7">
    <source>
        <dbReference type="Pfam" id="PF04130"/>
    </source>
</evidence>
<keyword evidence="4" id="KW-0493">Microtubule</keyword>
<evidence type="ECO:0000256" key="3">
    <source>
        <dbReference type="ARBA" id="ARBA00022490"/>
    </source>
</evidence>
<evidence type="ECO:0000256" key="6">
    <source>
        <dbReference type="SAM" id="MobiDB-lite"/>
    </source>
</evidence>
<dbReference type="InterPro" id="IPR007259">
    <property type="entry name" value="GCP"/>
</dbReference>
<dbReference type="PANTHER" id="PTHR19302:SF14">
    <property type="entry name" value="GAMMA-TUBULIN COMPLEX COMPONENT 3"/>
    <property type="match status" value="1"/>
</dbReference>
<keyword evidence="10" id="KW-1185">Reference proteome</keyword>
<dbReference type="AlphaFoldDB" id="A0A7G2CIH7"/>
<protein>
    <submittedName>
        <fullName evidence="9">Gamma tubulin complex component N-terminal/Gamma tubulin complex component C-terminal, putative</fullName>
    </submittedName>
</protein>
<dbReference type="GO" id="GO:0031122">
    <property type="term" value="P:cytoplasmic microtubule organization"/>
    <property type="evidence" value="ECO:0007669"/>
    <property type="project" value="TreeGrafter"/>
</dbReference>
<feature type="domain" description="Gamma tubulin complex component protein N-terminal" evidence="8">
    <location>
        <begin position="156"/>
        <end position="432"/>
    </location>
</feature>
<feature type="compositionally biased region" description="Polar residues" evidence="6">
    <location>
        <begin position="8"/>
        <end position="19"/>
    </location>
</feature>
<dbReference type="Gene3D" id="1.20.120.1900">
    <property type="entry name" value="Gamma-tubulin complex, C-terminal domain"/>
    <property type="match status" value="1"/>
</dbReference>
<organism evidence="9 10">
    <name type="scientific">Angomonas deanei</name>
    <dbReference type="NCBI Taxonomy" id="59799"/>
    <lineage>
        <taxon>Eukaryota</taxon>
        <taxon>Discoba</taxon>
        <taxon>Euglenozoa</taxon>
        <taxon>Kinetoplastea</taxon>
        <taxon>Metakinetoplastina</taxon>
        <taxon>Trypanosomatida</taxon>
        <taxon>Trypanosomatidae</taxon>
        <taxon>Strigomonadinae</taxon>
        <taxon>Angomonas</taxon>
    </lineage>
</organism>
<dbReference type="Proteomes" id="UP000515908">
    <property type="component" value="Chromosome 12"/>
</dbReference>
<dbReference type="GO" id="GO:0043015">
    <property type="term" value="F:gamma-tubulin binding"/>
    <property type="evidence" value="ECO:0007669"/>
    <property type="project" value="InterPro"/>
</dbReference>
<dbReference type="GO" id="GO:0000922">
    <property type="term" value="C:spindle pole"/>
    <property type="evidence" value="ECO:0007669"/>
    <property type="project" value="InterPro"/>
</dbReference>
<keyword evidence="3" id="KW-0963">Cytoplasm</keyword>
<dbReference type="GO" id="GO:0005874">
    <property type="term" value="C:microtubule"/>
    <property type="evidence" value="ECO:0007669"/>
    <property type="project" value="UniProtKB-KW"/>
</dbReference>
<feature type="region of interest" description="Disordered" evidence="6">
    <location>
        <begin position="1"/>
        <end position="144"/>
    </location>
</feature>
<accession>A0A7G2CIH7</accession>
<name>A0A7G2CIH7_9TRYP</name>
<dbReference type="InterPro" id="IPR040457">
    <property type="entry name" value="GCP_C"/>
</dbReference>
<dbReference type="Pfam" id="PF04130">
    <property type="entry name" value="GCP_C_terminal"/>
    <property type="match status" value="1"/>
</dbReference>
<comment type="subcellular location">
    <subcellularLocation>
        <location evidence="1">Cytoplasm</location>
        <location evidence="1">Cytoskeleton</location>
    </subcellularLocation>
</comment>
<dbReference type="GO" id="GO:0007020">
    <property type="term" value="P:microtubule nucleation"/>
    <property type="evidence" value="ECO:0007669"/>
    <property type="project" value="InterPro"/>
</dbReference>
<evidence type="ECO:0000259" key="8">
    <source>
        <dbReference type="Pfam" id="PF17681"/>
    </source>
</evidence>
<dbReference type="EMBL" id="LR877156">
    <property type="protein sequence ID" value="CAD2218724.1"/>
    <property type="molecule type" value="Genomic_DNA"/>
</dbReference>
<feature type="domain" description="Gamma tubulin complex component C-terminal" evidence="7">
    <location>
        <begin position="441"/>
        <end position="741"/>
    </location>
</feature>
<evidence type="ECO:0000256" key="2">
    <source>
        <dbReference type="ARBA" id="ARBA00010337"/>
    </source>
</evidence>
<evidence type="ECO:0000256" key="5">
    <source>
        <dbReference type="ARBA" id="ARBA00023212"/>
    </source>
</evidence>
<dbReference type="InterPro" id="IPR041470">
    <property type="entry name" value="GCP_N"/>
</dbReference>
<dbReference type="GO" id="GO:0051011">
    <property type="term" value="F:microtubule minus-end binding"/>
    <property type="evidence" value="ECO:0007669"/>
    <property type="project" value="TreeGrafter"/>
</dbReference>
<gene>
    <name evidence="9" type="ORF">ADEAN_000621500</name>
</gene>
<dbReference type="VEuPathDB" id="TriTrypDB:ADEAN_000621500"/>
<evidence type="ECO:0000256" key="1">
    <source>
        <dbReference type="ARBA" id="ARBA00004245"/>
    </source>
</evidence>
<dbReference type="Pfam" id="PF17681">
    <property type="entry name" value="GCP_N_terminal"/>
    <property type="match status" value="1"/>
</dbReference>
<evidence type="ECO:0000313" key="9">
    <source>
        <dbReference type="EMBL" id="CAD2218724.1"/>
    </source>
</evidence>
<sequence length="751" mass="84345">MNRDETSPENNSRSSTVTDGSPKKGSEFAVPSTAARSAPFFVNPSSREAVGKTAPTPHRVSSTAKGNEFDLPGRLFSKTGGGKRDSIGHRGSLPSVVGPPGMNLEESANSTSDKGPLGGKAPRRGSVGMPETAPRELQPLMSSSSPKIIPDAEFFSDMLFMWLGVESTNFFVFNKAINRYESRDGWGSISQREALEAFQECGLLARNLDRLLQNNFTESSFLQQSLRSSIRRQLTMYHYLIASVRERSHPPLSYGDLAVLHKRTQPKLWTMHHVLQETEHVKGGELVSKLQIVVQQGSRRIATLLSDIYIEAVSPLLGMTVDSITKGEVSDPFNEFFIAVNHAVEDGSDSFWTAKFALRPGMLPTTVSNALADDILLVTKNVSFIRRCCRAKQWRMDPAIVDEASKSGFHNLHLVVKHASVYSNTAVMRLLKETFELDVVLRMVNAFLLVGYGDFYELLIEKLNPVLSKLSQTVSVSQVRDIVNSTLLEITPYAKHVAPERFSTLKCEVIKDDAKIGWDAFVMTMSLPSPLNCLFDYVSSKVYRRLFRMMFKVKVAEVALKKSWRRSVELDRSIAELHRSSPETAAWREVAADAHLIGLQLNHFVGNLWSYLVAEVSTVAWDLLMKAVDRCVTFDDLRIAHNAYLAYLTQRSLLHTDCSSIRMNIENILTIGREYCGCQALLVSLVERGAGDVHTVRTQYQRLMDNFQLEISSLLSTLEEQHLQFDFLNFLLLRLNFNRYYRDVNSSNTDF</sequence>
<evidence type="ECO:0000313" key="10">
    <source>
        <dbReference type="Proteomes" id="UP000515908"/>
    </source>
</evidence>
<evidence type="ECO:0000256" key="4">
    <source>
        <dbReference type="ARBA" id="ARBA00022701"/>
    </source>
</evidence>
<comment type="similarity">
    <text evidence="2">Belongs to the TUBGCP family.</text>
</comment>